<proteinExistence type="predicted"/>
<reference evidence="1" key="1">
    <citation type="submission" date="2021-02" db="EMBL/GenBank/DDBJ databases">
        <authorList>
            <person name="Dougan E. K."/>
            <person name="Rhodes N."/>
            <person name="Thang M."/>
            <person name="Chan C."/>
        </authorList>
    </citation>
    <scope>NUCLEOTIDE SEQUENCE</scope>
</reference>
<dbReference type="Gene3D" id="3.10.129.10">
    <property type="entry name" value="Hotdog Thioesterase"/>
    <property type="match status" value="1"/>
</dbReference>
<evidence type="ECO:0008006" key="3">
    <source>
        <dbReference type="Google" id="ProtNLM"/>
    </source>
</evidence>
<accession>A0A812MQX2</accession>
<keyword evidence="2" id="KW-1185">Reference proteome</keyword>
<dbReference type="AlphaFoldDB" id="A0A812MQX2"/>
<dbReference type="InterPro" id="IPR029069">
    <property type="entry name" value="HotDog_dom_sf"/>
</dbReference>
<evidence type="ECO:0000313" key="2">
    <source>
        <dbReference type="Proteomes" id="UP000604046"/>
    </source>
</evidence>
<dbReference type="Proteomes" id="UP000604046">
    <property type="component" value="Unassembled WGS sequence"/>
</dbReference>
<organism evidence="1 2">
    <name type="scientific">Symbiodinium natans</name>
    <dbReference type="NCBI Taxonomy" id="878477"/>
    <lineage>
        <taxon>Eukaryota</taxon>
        <taxon>Sar</taxon>
        <taxon>Alveolata</taxon>
        <taxon>Dinophyceae</taxon>
        <taxon>Suessiales</taxon>
        <taxon>Symbiodiniaceae</taxon>
        <taxon>Symbiodinium</taxon>
    </lineage>
</organism>
<dbReference type="EMBL" id="CAJNDS010001657">
    <property type="protein sequence ID" value="CAE7270643.1"/>
    <property type="molecule type" value="Genomic_DNA"/>
</dbReference>
<dbReference type="OrthoDB" id="506431at2759"/>
<name>A0A812MQX2_9DINO</name>
<protein>
    <recommendedName>
        <fullName evidence="3">Thioesterase domain-containing protein</fullName>
    </recommendedName>
</protein>
<gene>
    <name evidence="1" type="ORF">SNAT2548_LOCUS14361</name>
</gene>
<dbReference type="SUPFAM" id="SSF54637">
    <property type="entry name" value="Thioesterase/thiol ester dehydrase-isomerase"/>
    <property type="match status" value="1"/>
</dbReference>
<comment type="caution">
    <text evidence="1">The sequence shown here is derived from an EMBL/GenBank/DDBJ whole genome shotgun (WGS) entry which is preliminary data.</text>
</comment>
<evidence type="ECO:0000313" key="1">
    <source>
        <dbReference type="EMBL" id="CAE7270643.1"/>
    </source>
</evidence>
<sequence length="322" mass="35614">MAQISKPQVLVVAGASALLLTLLAVRHKRTQSAPKAYELPSWLRWLEESSSHLQVRMREWEDGHWRRSRGWHGSDLLHSPDSAVYIPCYFYSPDEKILQGPVEFRRGAESHRGLCHGGAMTSAMDDVLGHLAFLAAGTGPWNGATVQGEAQVRATKPTQCIPTLDLLFGEHSNGAPEPRKMLVTEAAHVKGSASLAKSIQARSWLALRHFAWERELQCSTCFLYIDPCASAPRMGLSKALMIPSKGIPVARRSNLSCLSWCQARPAGATMLQRLLEGHRFDQLGRALPPLPRLDFVTKACWDWDKKGYPGHLLVHGRVMGSG</sequence>